<sequence length="251" mass="27014">MKKLMAANWKMYKTWDEARGTAEELVGLAAGKLPADREVLVFPPFTALKAVGDVLGPVAGFSAGGQDYYIQEEGAFTGEIAPKMLKDAGASFGLTGHSERRHVLGENDEYVGAKTAYGLKEGLKVILCIGELIEERKAGRVHEVLERQLRAGLKDVPTDIDPERLSVAYEPVWAIGTGEVAGPAEIVEAHEFTRKILVSIFWKKANEMRILYGGSVKPGNCAEIIALDNVDGVLVGGASLQGQSFSEIVLA</sequence>
<evidence type="ECO:0000256" key="1">
    <source>
        <dbReference type="ARBA" id="ARBA00004680"/>
    </source>
</evidence>
<feature type="binding site" evidence="7">
    <location>
        <position position="215"/>
    </location>
    <ligand>
        <name>substrate</name>
    </ligand>
</feature>
<accession>A0A1J5MSH2</accession>
<keyword evidence="6 7" id="KW-0413">Isomerase</keyword>
<dbReference type="PANTHER" id="PTHR21139:SF42">
    <property type="entry name" value="TRIOSEPHOSPHATE ISOMERASE"/>
    <property type="match status" value="1"/>
</dbReference>
<dbReference type="EC" id="5.3.1.1" evidence="7 8"/>
<comment type="subcellular location">
    <subcellularLocation>
        <location evidence="7 8">Cytoplasm</location>
    </subcellularLocation>
</comment>
<feature type="binding site" evidence="7">
    <location>
        <begin position="236"/>
        <end position="237"/>
    </location>
    <ligand>
        <name>substrate</name>
    </ligand>
</feature>
<comment type="catalytic activity">
    <reaction evidence="7 8">
        <text>D-glyceraldehyde 3-phosphate = dihydroxyacetone phosphate</text>
        <dbReference type="Rhea" id="RHEA:18585"/>
        <dbReference type="ChEBI" id="CHEBI:57642"/>
        <dbReference type="ChEBI" id="CHEBI:59776"/>
        <dbReference type="EC" id="5.3.1.1"/>
    </reaction>
</comment>
<dbReference type="GO" id="GO:0046166">
    <property type="term" value="P:glyceraldehyde-3-phosphate biosynthetic process"/>
    <property type="evidence" value="ECO:0007669"/>
    <property type="project" value="TreeGrafter"/>
</dbReference>
<dbReference type="GO" id="GO:0006094">
    <property type="term" value="P:gluconeogenesis"/>
    <property type="evidence" value="ECO:0007669"/>
    <property type="project" value="UniProtKB-UniRule"/>
</dbReference>
<dbReference type="InterPro" id="IPR020861">
    <property type="entry name" value="Triosephosphate_isomerase_AS"/>
</dbReference>
<dbReference type="GO" id="GO:0006096">
    <property type="term" value="P:glycolytic process"/>
    <property type="evidence" value="ECO:0007669"/>
    <property type="project" value="UniProtKB-UniRule"/>
</dbReference>
<evidence type="ECO:0000256" key="7">
    <source>
        <dbReference type="HAMAP-Rule" id="MF_00147"/>
    </source>
</evidence>
<evidence type="ECO:0000313" key="10">
    <source>
        <dbReference type="Proteomes" id="UP000181901"/>
    </source>
</evidence>
<name>A0A1J5MSH2_9BACT</name>
<dbReference type="Gene3D" id="3.20.20.70">
    <property type="entry name" value="Aldolase class I"/>
    <property type="match status" value="1"/>
</dbReference>
<comment type="similarity">
    <text evidence="2 7 8">Belongs to the triosephosphate isomerase family.</text>
</comment>
<feature type="binding site" evidence="7">
    <location>
        <position position="176"/>
    </location>
    <ligand>
        <name>substrate</name>
    </ligand>
</feature>
<dbReference type="InterPro" id="IPR013785">
    <property type="entry name" value="Aldolase_TIM"/>
</dbReference>
<dbReference type="EMBL" id="LKAQ01000005">
    <property type="protein sequence ID" value="OIQ48962.1"/>
    <property type="molecule type" value="Genomic_DNA"/>
</dbReference>
<keyword evidence="5 7" id="KW-0324">Glycolysis</keyword>
<dbReference type="Proteomes" id="UP000181901">
    <property type="component" value="Unassembled WGS sequence"/>
</dbReference>
<keyword evidence="10" id="KW-1185">Reference proteome</keyword>
<evidence type="ECO:0000256" key="6">
    <source>
        <dbReference type="ARBA" id="ARBA00023235"/>
    </source>
</evidence>
<comment type="pathway">
    <text evidence="7 8">Carbohydrate biosynthesis; gluconeogenesis.</text>
</comment>
<dbReference type="SUPFAM" id="SSF51351">
    <property type="entry name" value="Triosephosphate isomerase (TIM)"/>
    <property type="match status" value="1"/>
</dbReference>
<dbReference type="RefSeq" id="WP_071547385.1">
    <property type="nucleotide sequence ID" value="NZ_LKAQ01000005.1"/>
</dbReference>
<dbReference type="InterPro" id="IPR000652">
    <property type="entry name" value="Triosephosphate_isomerase"/>
</dbReference>
<evidence type="ECO:0000256" key="4">
    <source>
        <dbReference type="ARBA" id="ARBA00022490"/>
    </source>
</evidence>
<comment type="function">
    <text evidence="7">Involved in the gluconeogenesis. Catalyzes stereospecifically the conversion of dihydroxyacetone phosphate (DHAP) to D-glyceraldehyde-3-phosphate (G3P).</text>
</comment>
<proteinExistence type="inferred from homology"/>
<reference evidence="9 10" key="1">
    <citation type="submission" date="2015-09" db="EMBL/GenBank/DDBJ databases">
        <title>Genome of Desulfovibrio dechloracetivorans BerOc1, a mercury methylating strain isolated from highly hydrocarbons and metals contaminated coastal sediments.</title>
        <authorList>
            <person name="Goni Urriza M."/>
            <person name="Gassie C."/>
            <person name="Bouchez O."/>
            <person name="Klopp C."/>
            <person name="Ranchou-Peyruse A."/>
            <person name="Remy G."/>
        </authorList>
    </citation>
    <scope>NUCLEOTIDE SEQUENCE [LARGE SCALE GENOMIC DNA]</scope>
    <source>
        <strain evidence="9 10">BerOc1</strain>
    </source>
</reference>
<dbReference type="UniPathway" id="UPA00138"/>
<dbReference type="InterPro" id="IPR035990">
    <property type="entry name" value="TIM_sf"/>
</dbReference>
<comment type="pathway">
    <text evidence="1 7 8">Carbohydrate degradation; glycolysis; D-glyceraldehyde 3-phosphate from glycerone phosphate: step 1/1.</text>
</comment>
<dbReference type="InterPro" id="IPR022896">
    <property type="entry name" value="TrioseP_Isoase_bac/euk"/>
</dbReference>
<dbReference type="GO" id="GO:0019563">
    <property type="term" value="P:glycerol catabolic process"/>
    <property type="evidence" value="ECO:0007669"/>
    <property type="project" value="TreeGrafter"/>
</dbReference>
<evidence type="ECO:0000256" key="3">
    <source>
        <dbReference type="ARBA" id="ARBA00022432"/>
    </source>
</evidence>
<dbReference type="HAMAP" id="MF_00147_B">
    <property type="entry name" value="TIM_B"/>
    <property type="match status" value="1"/>
</dbReference>
<dbReference type="CDD" id="cd00311">
    <property type="entry name" value="TIM"/>
    <property type="match status" value="1"/>
</dbReference>
<dbReference type="PROSITE" id="PS00171">
    <property type="entry name" value="TIM_1"/>
    <property type="match status" value="1"/>
</dbReference>
<dbReference type="PROSITE" id="PS51440">
    <property type="entry name" value="TIM_2"/>
    <property type="match status" value="1"/>
</dbReference>
<evidence type="ECO:0000256" key="2">
    <source>
        <dbReference type="ARBA" id="ARBA00007422"/>
    </source>
</evidence>
<feature type="binding site" evidence="7">
    <location>
        <begin position="8"/>
        <end position="10"/>
    </location>
    <ligand>
        <name>substrate</name>
    </ligand>
</feature>
<dbReference type="Pfam" id="PF00121">
    <property type="entry name" value="TIM"/>
    <property type="match status" value="1"/>
</dbReference>
<keyword evidence="3 7" id="KW-0312">Gluconeogenesis</keyword>
<dbReference type="GO" id="GO:0005829">
    <property type="term" value="C:cytosol"/>
    <property type="evidence" value="ECO:0007669"/>
    <property type="project" value="TreeGrafter"/>
</dbReference>
<dbReference type="GO" id="GO:0004807">
    <property type="term" value="F:triose-phosphate isomerase activity"/>
    <property type="evidence" value="ECO:0007669"/>
    <property type="project" value="UniProtKB-UniRule"/>
</dbReference>
<evidence type="ECO:0000256" key="8">
    <source>
        <dbReference type="RuleBase" id="RU363013"/>
    </source>
</evidence>
<feature type="active site" description="Electrophile" evidence="7">
    <location>
        <position position="97"/>
    </location>
</feature>
<dbReference type="NCBIfam" id="TIGR00419">
    <property type="entry name" value="tim"/>
    <property type="match status" value="1"/>
</dbReference>
<comment type="caution">
    <text evidence="9">The sequence shown here is derived from an EMBL/GenBank/DDBJ whole genome shotgun (WGS) entry which is preliminary data.</text>
</comment>
<dbReference type="FunFam" id="3.20.20.70:FF:000016">
    <property type="entry name" value="Triosephosphate isomerase"/>
    <property type="match status" value="1"/>
</dbReference>
<dbReference type="UniPathway" id="UPA00109">
    <property type="reaction ID" value="UER00189"/>
</dbReference>
<organism evidence="9 10">
    <name type="scientific">Pseudodesulfovibrio hydrargyri</name>
    <dbReference type="NCBI Taxonomy" id="2125990"/>
    <lineage>
        <taxon>Bacteria</taxon>
        <taxon>Pseudomonadati</taxon>
        <taxon>Thermodesulfobacteriota</taxon>
        <taxon>Desulfovibrionia</taxon>
        <taxon>Desulfovibrionales</taxon>
        <taxon>Desulfovibrionaceae</taxon>
    </lineage>
</organism>
<protein>
    <recommendedName>
        <fullName evidence="7 8">Triosephosphate isomerase</fullName>
        <shortName evidence="7">TIM</shortName>
        <shortName evidence="7">TPI</shortName>
        <ecNumber evidence="7 8">5.3.1.1</ecNumber>
    </recommendedName>
    <alternativeName>
        <fullName evidence="7">Triose-phosphate isomerase</fullName>
    </alternativeName>
</protein>
<comment type="subunit">
    <text evidence="7 8">Homodimer.</text>
</comment>
<dbReference type="PANTHER" id="PTHR21139">
    <property type="entry name" value="TRIOSEPHOSPHATE ISOMERASE"/>
    <property type="match status" value="1"/>
</dbReference>
<keyword evidence="4 7" id="KW-0963">Cytoplasm</keyword>
<evidence type="ECO:0000256" key="5">
    <source>
        <dbReference type="ARBA" id="ARBA00023152"/>
    </source>
</evidence>
<evidence type="ECO:0000313" key="9">
    <source>
        <dbReference type="EMBL" id="OIQ48962.1"/>
    </source>
</evidence>
<feature type="active site" description="Proton acceptor" evidence="7">
    <location>
        <position position="170"/>
    </location>
</feature>
<gene>
    <name evidence="9" type="primary">pgk</name>
    <name evidence="9" type="synonym">tpi_2</name>
    <name evidence="7" type="synonym">tpiA</name>
    <name evidence="9" type="ORF">BerOc1_03719</name>
</gene>
<dbReference type="OrthoDB" id="9809429at2"/>
<dbReference type="AlphaFoldDB" id="A0A1J5MSH2"/>